<dbReference type="Proteomes" id="UP000317648">
    <property type="component" value="Chromosome"/>
</dbReference>
<evidence type="ECO:0000256" key="2">
    <source>
        <dbReference type="SAM" id="Phobius"/>
    </source>
</evidence>
<reference evidence="3 4" key="1">
    <citation type="submission" date="2019-02" db="EMBL/GenBank/DDBJ databases">
        <title>Deep-cultivation of Planctomycetes and their phenomic and genomic characterization uncovers novel biology.</title>
        <authorList>
            <person name="Wiegand S."/>
            <person name="Jogler M."/>
            <person name="Boedeker C."/>
            <person name="Pinto D."/>
            <person name="Vollmers J."/>
            <person name="Rivas-Marin E."/>
            <person name="Kohn T."/>
            <person name="Peeters S.H."/>
            <person name="Heuer A."/>
            <person name="Rast P."/>
            <person name="Oberbeckmann S."/>
            <person name="Bunk B."/>
            <person name="Jeske O."/>
            <person name="Meyerdierks A."/>
            <person name="Storesund J.E."/>
            <person name="Kallscheuer N."/>
            <person name="Luecker S."/>
            <person name="Lage O.M."/>
            <person name="Pohl T."/>
            <person name="Merkel B.J."/>
            <person name="Hornburger P."/>
            <person name="Mueller R.-W."/>
            <person name="Bruemmer F."/>
            <person name="Labrenz M."/>
            <person name="Spormann A.M."/>
            <person name="Op den Camp H."/>
            <person name="Overmann J."/>
            <person name="Amann R."/>
            <person name="Jetten M.S.M."/>
            <person name="Mascher T."/>
            <person name="Medema M.H."/>
            <person name="Devos D.P."/>
            <person name="Kaster A.-K."/>
            <person name="Ovreas L."/>
            <person name="Rohde M."/>
            <person name="Galperin M.Y."/>
            <person name="Jogler C."/>
        </authorList>
    </citation>
    <scope>NUCLEOTIDE SEQUENCE [LARGE SCALE GENOMIC DNA]</scope>
    <source>
        <strain evidence="3 4">Pla85_3_4</strain>
    </source>
</reference>
<organism evidence="3 4">
    <name type="scientific">Lignipirellula cremea</name>
    <dbReference type="NCBI Taxonomy" id="2528010"/>
    <lineage>
        <taxon>Bacteria</taxon>
        <taxon>Pseudomonadati</taxon>
        <taxon>Planctomycetota</taxon>
        <taxon>Planctomycetia</taxon>
        <taxon>Pirellulales</taxon>
        <taxon>Pirellulaceae</taxon>
        <taxon>Lignipirellula</taxon>
    </lineage>
</organism>
<gene>
    <name evidence="3" type="ORF">Pla8534_58830</name>
</gene>
<accession>A0A518E1S6</accession>
<evidence type="ECO:0000313" key="3">
    <source>
        <dbReference type="EMBL" id="QDU98022.1"/>
    </source>
</evidence>
<keyword evidence="2" id="KW-1133">Transmembrane helix</keyword>
<keyword evidence="2" id="KW-0812">Transmembrane</keyword>
<sequence>MTTSPRRGLAPLELVIWLPVLLFVAALMVNFNTMARLRLRGEIVARDEVHRSRWPRTGNTEPVAPGHIWPAPATASVEATDAWVTVDLPQLQHPVVRGPLPGFGIKPVLDPTQGGGRGKASIVRRYPMMPRLGSFESGSIEHEVLGVTFRNAEMNMPTMTRRTTILYEFPQTSQDLPAAFSEAVNAIMAVPHFRHLQVLDNDEDVQRYVGSHDFHPRTLQPYMAMMGQVYLALCQLDREEIYQQQVVPKIDGRNRRGDIELGEISRLPRTMTNFFLAMYNARIAELEALIDLLKMQPPTPTISAQIAAAEAEIAELKAKVAPLEAYRSRLSEIESELRRLAVQYEADSGIPLPTK</sequence>
<name>A0A518E1S6_9BACT</name>
<proteinExistence type="predicted"/>
<feature type="transmembrane region" description="Helical" evidence="2">
    <location>
        <begin position="14"/>
        <end position="31"/>
    </location>
</feature>
<dbReference type="KEGG" id="lcre:Pla8534_58830"/>
<keyword evidence="1" id="KW-0175">Coiled coil</keyword>
<keyword evidence="2" id="KW-0472">Membrane</keyword>
<protein>
    <submittedName>
        <fullName evidence="3">Uncharacterized protein</fullName>
    </submittedName>
</protein>
<keyword evidence="4" id="KW-1185">Reference proteome</keyword>
<evidence type="ECO:0000256" key="1">
    <source>
        <dbReference type="SAM" id="Coils"/>
    </source>
</evidence>
<dbReference type="AlphaFoldDB" id="A0A518E1S6"/>
<feature type="coiled-coil region" evidence="1">
    <location>
        <begin position="276"/>
        <end position="343"/>
    </location>
</feature>
<dbReference type="RefSeq" id="WP_145056920.1">
    <property type="nucleotide sequence ID" value="NZ_CP036433.1"/>
</dbReference>
<evidence type="ECO:0000313" key="4">
    <source>
        <dbReference type="Proteomes" id="UP000317648"/>
    </source>
</evidence>
<dbReference type="EMBL" id="CP036433">
    <property type="protein sequence ID" value="QDU98022.1"/>
    <property type="molecule type" value="Genomic_DNA"/>
</dbReference>
<dbReference type="OrthoDB" id="9879575at2"/>